<organism evidence="3 4">
    <name type="scientific">Cyclotella atomus</name>
    <dbReference type="NCBI Taxonomy" id="382360"/>
    <lineage>
        <taxon>Eukaryota</taxon>
        <taxon>Sar</taxon>
        <taxon>Stramenopiles</taxon>
        <taxon>Ochrophyta</taxon>
        <taxon>Bacillariophyta</taxon>
        <taxon>Coscinodiscophyceae</taxon>
        <taxon>Thalassiosirophycidae</taxon>
        <taxon>Stephanodiscales</taxon>
        <taxon>Stephanodiscaceae</taxon>
        <taxon>Cyclotella</taxon>
    </lineage>
</organism>
<reference evidence="3 4" key="1">
    <citation type="submission" date="2024-10" db="EMBL/GenBank/DDBJ databases">
        <title>Updated reference genomes for cyclostephanoid diatoms.</title>
        <authorList>
            <person name="Roberts W.R."/>
            <person name="Alverson A.J."/>
        </authorList>
    </citation>
    <scope>NUCLEOTIDE SEQUENCE [LARGE SCALE GENOMIC DNA]</scope>
    <source>
        <strain evidence="3 4">AJA010-31</strain>
    </source>
</reference>
<keyword evidence="4" id="KW-1185">Reference proteome</keyword>
<dbReference type="InterPro" id="IPR007621">
    <property type="entry name" value="TPM_dom"/>
</dbReference>
<proteinExistence type="predicted"/>
<gene>
    <name evidence="3" type="ORF">ACHAWO_002919</name>
</gene>
<dbReference type="PANTHER" id="PTHR35514:SF1">
    <property type="entry name" value="THYLAKOID LUMENAL 15.0 KDA PROTEIN 2, CHLOROPLASTIC"/>
    <property type="match status" value="1"/>
</dbReference>
<comment type="caution">
    <text evidence="3">The sequence shown here is derived from an EMBL/GenBank/DDBJ whole genome shotgun (WGS) entry which is preliminary data.</text>
</comment>
<dbReference type="Gene3D" id="3.10.310.50">
    <property type="match status" value="1"/>
</dbReference>
<evidence type="ECO:0000313" key="3">
    <source>
        <dbReference type="EMBL" id="KAL3799199.1"/>
    </source>
</evidence>
<dbReference type="AlphaFoldDB" id="A0ABD3QHC2"/>
<feature type="domain" description="TPM" evidence="2">
    <location>
        <begin position="90"/>
        <end position="187"/>
    </location>
</feature>
<dbReference type="PANTHER" id="PTHR35514">
    <property type="entry name" value="THYLAKOID LUMENAL 15.0 KDA PROTEIN 2, CHLOROPLASTIC"/>
    <property type="match status" value="1"/>
</dbReference>
<keyword evidence="1" id="KW-0732">Signal</keyword>
<dbReference type="Pfam" id="PF04536">
    <property type="entry name" value="TPM_phosphatase"/>
    <property type="match status" value="1"/>
</dbReference>
<name>A0ABD3QHC2_9STRA</name>
<dbReference type="Proteomes" id="UP001530400">
    <property type="component" value="Unassembled WGS sequence"/>
</dbReference>
<dbReference type="EMBL" id="JALLPJ020000193">
    <property type="protein sequence ID" value="KAL3799199.1"/>
    <property type="molecule type" value="Genomic_DNA"/>
</dbReference>
<sequence>MKLLQSITAAAIIISSSSVTAFTPSNRSPRRSITSLHSSLGNPNDAIIHRRTLLTALATLPLIPLPSSARLEGVNKPELLPSEPGLNVIQVEKFLTKGQEKRLNDLLTKLEKDTGYRVRVLCQAYPRTPGLAIRDYWDLGKEGAKDDKYVVLVVDEFGGKGNVLNFNVGDGVKFALPNVFWTRLTGKYGTSAAVSTQTFYVRENGIDLSITNAIEAIVSCLRSEDQYCVNVPDEGVSLRSLGM</sequence>
<feature type="signal peptide" evidence="1">
    <location>
        <begin position="1"/>
        <end position="21"/>
    </location>
</feature>
<evidence type="ECO:0000313" key="4">
    <source>
        <dbReference type="Proteomes" id="UP001530400"/>
    </source>
</evidence>
<accession>A0ABD3QHC2</accession>
<evidence type="ECO:0000256" key="1">
    <source>
        <dbReference type="SAM" id="SignalP"/>
    </source>
</evidence>
<evidence type="ECO:0000259" key="2">
    <source>
        <dbReference type="Pfam" id="PF04536"/>
    </source>
</evidence>
<protein>
    <recommendedName>
        <fullName evidence="2">TPM domain-containing protein</fullName>
    </recommendedName>
</protein>
<feature type="chain" id="PRO_5044858915" description="TPM domain-containing protein" evidence="1">
    <location>
        <begin position="22"/>
        <end position="243"/>
    </location>
</feature>